<accession>A0A7W1X9W2</accession>
<feature type="transmembrane region" description="Helical" evidence="9">
    <location>
        <begin position="12"/>
        <end position="31"/>
    </location>
</feature>
<evidence type="ECO:0000256" key="9">
    <source>
        <dbReference type="RuleBase" id="RU367153"/>
    </source>
</evidence>
<evidence type="ECO:0000256" key="7">
    <source>
        <dbReference type="ARBA" id="ARBA00023002"/>
    </source>
</evidence>
<keyword evidence="4 9" id="KW-1003">Cell membrane</keyword>
<keyword evidence="8 9" id="KW-0472">Membrane</keyword>
<evidence type="ECO:0000313" key="10">
    <source>
        <dbReference type="EMBL" id="MBA4542707.1"/>
    </source>
</evidence>
<keyword evidence="11" id="KW-1185">Reference proteome</keyword>
<sequence>MEQTQHHSPKHHIIGFIWSLLLTFAALWVTLKAPIPVGLRLTIIVILAIFQFVVQLVYFMHISEGDSKVFQIINLLYGIFVAVATVAGSIWIMLYNTM</sequence>
<dbReference type="InterPro" id="IPR050968">
    <property type="entry name" value="Cytochrome_c_oxidase_bac_sub4"/>
</dbReference>
<reference evidence="10 11" key="1">
    <citation type="submission" date="2020-07" db="EMBL/GenBank/DDBJ databases">
        <authorList>
            <person name="Feng H."/>
        </authorList>
    </citation>
    <scope>NUCLEOTIDE SEQUENCE [LARGE SCALE GENOMIC DNA]</scope>
    <source>
        <strain evidence="11">s-11</strain>
    </source>
</reference>
<dbReference type="GO" id="GO:0016682">
    <property type="term" value="F:oxidoreductase activity, acting on diphenols and related substances as donors, oxygen as acceptor"/>
    <property type="evidence" value="ECO:0007669"/>
    <property type="project" value="UniProtKB-UniRule"/>
</dbReference>
<evidence type="ECO:0000256" key="8">
    <source>
        <dbReference type="ARBA" id="ARBA00023136"/>
    </source>
</evidence>
<dbReference type="AlphaFoldDB" id="A0A7W1X9W2"/>
<evidence type="ECO:0000256" key="6">
    <source>
        <dbReference type="ARBA" id="ARBA00022989"/>
    </source>
</evidence>
<comment type="catalytic activity">
    <reaction evidence="1 9">
        <text>2 a quinol + O2 = 2 a quinone + 2 H2O</text>
        <dbReference type="Rhea" id="RHEA:55376"/>
        <dbReference type="ChEBI" id="CHEBI:15377"/>
        <dbReference type="ChEBI" id="CHEBI:15379"/>
        <dbReference type="ChEBI" id="CHEBI:24646"/>
        <dbReference type="ChEBI" id="CHEBI:132124"/>
    </reaction>
</comment>
<proteinExistence type="inferred from homology"/>
<keyword evidence="6 9" id="KW-1133">Transmembrane helix</keyword>
<comment type="caution">
    <text evidence="10">The sequence shown here is derived from an EMBL/GenBank/DDBJ whole genome shotgun (WGS) entry which is preliminary data.</text>
</comment>
<dbReference type="OrthoDB" id="2375888at2"/>
<evidence type="ECO:0000256" key="5">
    <source>
        <dbReference type="ARBA" id="ARBA00022692"/>
    </source>
</evidence>
<keyword evidence="7 9" id="KW-0560">Oxidoreductase</keyword>
<keyword evidence="5 9" id="KW-0812">Transmembrane</keyword>
<dbReference type="PANTHER" id="PTHR36835:SF1">
    <property type="entry name" value="CYTOCHROME BO(3) UBIQUINOL OXIDASE SUBUNIT 4"/>
    <property type="match status" value="1"/>
</dbReference>
<evidence type="ECO:0000256" key="4">
    <source>
        <dbReference type="ARBA" id="ARBA00022475"/>
    </source>
</evidence>
<dbReference type="PANTHER" id="PTHR36835">
    <property type="entry name" value="CYTOCHROME BO(3) UBIQUINOL OXIDASE SUBUNIT 4"/>
    <property type="match status" value="1"/>
</dbReference>
<dbReference type="GO" id="GO:0009319">
    <property type="term" value="C:cytochrome o ubiquinol oxidase complex"/>
    <property type="evidence" value="ECO:0007669"/>
    <property type="project" value="TreeGrafter"/>
</dbReference>
<evidence type="ECO:0000256" key="3">
    <source>
        <dbReference type="ARBA" id="ARBA00008079"/>
    </source>
</evidence>
<dbReference type="GO" id="GO:0042773">
    <property type="term" value="P:ATP synthesis coupled electron transport"/>
    <property type="evidence" value="ECO:0007669"/>
    <property type="project" value="UniProtKB-UniRule"/>
</dbReference>
<comment type="subcellular location">
    <subcellularLocation>
        <location evidence="2 9">Cell membrane</location>
        <topology evidence="2 9">Multi-pass membrane protein</topology>
    </subcellularLocation>
</comment>
<dbReference type="RefSeq" id="WP_033101794.1">
    <property type="nucleotide sequence ID" value="NZ_JACEIP010000008.1"/>
</dbReference>
<dbReference type="GO" id="GO:0015990">
    <property type="term" value="P:electron transport coupled proton transport"/>
    <property type="evidence" value="ECO:0007669"/>
    <property type="project" value="TreeGrafter"/>
</dbReference>
<organism evidence="10 11">
    <name type="scientific">Thermoactinomyces daqus</name>
    <dbReference type="NCBI Taxonomy" id="1329516"/>
    <lineage>
        <taxon>Bacteria</taxon>
        <taxon>Bacillati</taxon>
        <taxon>Bacillota</taxon>
        <taxon>Bacilli</taxon>
        <taxon>Bacillales</taxon>
        <taxon>Thermoactinomycetaceae</taxon>
        <taxon>Thermoactinomyces</taxon>
    </lineage>
</organism>
<dbReference type="Proteomes" id="UP000530514">
    <property type="component" value="Unassembled WGS sequence"/>
</dbReference>
<dbReference type="GO" id="GO:0015078">
    <property type="term" value="F:proton transmembrane transporter activity"/>
    <property type="evidence" value="ECO:0007669"/>
    <property type="project" value="TreeGrafter"/>
</dbReference>
<gene>
    <name evidence="10" type="primary">qoxD</name>
    <name evidence="10" type="ORF">H1164_07300</name>
</gene>
<dbReference type="GO" id="GO:0009486">
    <property type="term" value="F:cytochrome bo3 ubiquinol oxidase activity"/>
    <property type="evidence" value="ECO:0007669"/>
    <property type="project" value="TreeGrafter"/>
</dbReference>
<protein>
    <recommendedName>
        <fullName evidence="9">Quinol oxidase subunit 4</fullName>
        <ecNumber evidence="9">1.10.3.-</ecNumber>
    </recommendedName>
</protein>
<dbReference type="NCBIfam" id="TIGR02901">
    <property type="entry name" value="QoxD"/>
    <property type="match status" value="1"/>
</dbReference>
<evidence type="ECO:0000256" key="2">
    <source>
        <dbReference type="ARBA" id="ARBA00004651"/>
    </source>
</evidence>
<comment type="similarity">
    <text evidence="3 9">Belongs to the cytochrome c oxidase bacterial subunit 4 family.</text>
</comment>
<name>A0A7W1X9W2_9BACL</name>
<dbReference type="InterPro" id="IPR014250">
    <property type="entry name" value="QoxD"/>
</dbReference>
<feature type="transmembrane region" description="Helical" evidence="9">
    <location>
        <begin position="72"/>
        <end position="94"/>
    </location>
</feature>
<dbReference type="GO" id="GO:0019646">
    <property type="term" value="P:aerobic electron transport chain"/>
    <property type="evidence" value="ECO:0007669"/>
    <property type="project" value="TreeGrafter"/>
</dbReference>
<dbReference type="EMBL" id="JACEIP010000008">
    <property type="protein sequence ID" value="MBA4542707.1"/>
    <property type="molecule type" value="Genomic_DNA"/>
</dbReference>
<evidence type="ECO:0000313" key="11">
    <source>
        <dbReference type="Proteomes" id="UP000530514"/>
    </source>
</evidence>
<evidence type="ECO:0000256" key="1">
    <source>
        <dbReference type="ARBA" id="ARBA00000725"/>
    </source>
</evidence>
<dbReference type="InterPro" id="IPR005171">
    <property type="entry name" value="Cyt_c_oxidase_su4_prok"/>
</dbReference>
<dbReference type="EC" id="1.10.3.-" evidence="9"/>
<dbReference type="GO" id="GO:0005886">
    <property type="term" value="C:plasma membrane"/>
    <property type="evidence" value="ECO:0007669"/>
    <property type="project" value="UniProtKB-SubCell"/>
</dbReference>
<dbReference type="Pfam" id="PF03626">
    <property type="entry name" value="COX4_pro"/>
    <property type="match status" value="1"/>
</dbReference>
<feature type="transmembrane region" description="Helical" evidence="9">
    <location>
        <begin position="37"/>
        <end position="60"/>
    </location>
</feature>
<comment type="function">
    <text evidence="9">Catalyzes quinol oxidation with the concomitant reduction of oxygen to water.</text>
</comment>